<dbReference type="InterPro" id="IPR029021">
    <property type="entry name" value="Prot-tyrosine_phosphatase-like"/>
</dbReference>
<accession>A0A3P6P4L8</accession>
<dbReference type="PANTHER" id="PTHR19134">
    <property type="entry name" value="RECEPTOR-TYPE TYROSINE-PROTEIN PHOSPHATASE"/>
    <property type="match status" value="1"/>
</dbReference>
<feature type="domain" description="Tyrosine-protein phosphatase" evidence="1">
    <location>
        <begin position="49"/>
        <end position="83"/>
    </location>
</feature>
<dbReference type="SUPFAM" id="SSF52799">
    <property type="entry name" value="(Phosphotyrosine protein) phosphatases II"/>
    <property type="match status" value="1"/>
</dbReference>
<dbReference type="Pfam" id="PF00102">
    <property type="entry name" value="Y_phosphatase"/>
    <property type="match status" value="1"/>
</dbReference>
<dbReference type="InterPro" id="IPR050348">
    <property type="entry name" value="Protein-Tyr_Phosphatase"/>
</dbReference>
<evidence type="ECO:0000313" key="3">
    <source>
        <dbReference type="Proteomes" id="UP000267096"/>
    </source>
</evidence>
<evidence type="ECO:0000259" key="1">
    <source>
        <dbReference type="Pfam" id="PF00102"/>
    </source>
</evidence>
<dbReference type="AlphaFoldDB" id="A0A3P6P4L8"/>
<protein>
    <recommendedName>
        <fullName evidence="1">Tyrosine-protein phosphatase domain-containing protein</fullName>
    </recommendedName>
</protein>
<sequence length="85" mass="9764">MSYGEPISVECFDQYCCEMSANNNEKFRQQFEDIEKDSMMNGDLAIDGHRSKDRYLNIYACEPTRIKIASGTSDYINANYIDVSV</sequence>
<dbReference type="EMBL" id="UYRR01011961">
    <property type="protein sequence ID" value="VDK26160.1"/>
    <property type="molecule type" value="Genomic_DNA"/>
</dbReference>
<dbReference type="PANTHER" id="PTHR19134:SF531">
    <property type="entry name" value="TYROSINE-PROTEIN PHOSPHATASE LAR"/>
    <property type="match status" value="1"/>
</dbReference>
<name>A0A3P6P4L8_ANISI</name>
<keyword evidence="3" id="KW-1185">Reference proteome</keyword>
<reference evidence="2 3" key="1">
    <citation type="submission" date="2018-11" db="EMBL/GenBank/DDBJ databases">
        <authorList>
            <consortium name="Pathogen Informatics"/>
        </authorList>
    </citation>
    <scope>NUCLEOTIDE SEQUENCE [LARGE SCALE GENOMIC DNA]</scope>
</reference>
<proteinExistence type="predicted"/>
<dbReference type="Proteomes" id="UP000267096">
    <property type="component" value="Unassembled WGS sequence"/>
</dbReference>
<dbReference type="Gene3D" id="3.90.190.10">
    <property type="entry name" value="Protein tyrosine phosphatase superfamily"/>
    <property type="match status" value="1"/>
</dbReference>
<gene>
    <name evidence="2" type="ORF">ASIM_LOCUS5846</name>
</gene>
<evidence type="ECO:0000313" key="2">
    <source>
        <dbReference type="EMBL" id="VDK26160.1"/>
    </source>
</evidence>
<organism evidence="2 3">
    <name type="scientific">Anisakis simplex</name>
    <name type="common">Herring worm</name>
    <dbReference type="NCBI Taxonomy" id="6269"/>
    <lineage>
        <taxon>Eukaryota</taxon>
        <taxon>Metazoa</taxon>
        <taxon>Ecdysozoa</taxon>
        <taxon>Nematoda</taxon>
        <taxon>Chromadorea</taxon>
        <taxon>Rhabditida</taxon>
        <taxon>Spirurina</taxon>
        <taxon>Ascaridomorpha</taxon>
        <taxon>Ascaridoidea</taxon>
        <taxon>Anisakidae</taxon>
        <taxon>Anisakis</taxon>
        <taxon>Anisakis simplex complex</taxon>
    </lineage>
</organism>
<dbReference type="InterPro" id="IPR000242">
    <property type="entry name" value="PTP_cat"/>
</dbReference>
<dbReference type="GO" id="GO:0004725">
    <property type="term" value="F:protein tyrosine phosphatase activity"/>
    <property type="evidence" value="ECO:0007669"/>
    <property type="project" value="InterPro"/>
</dbReference>